<dbReference type="AlphaFoldDB" id="A0A1B0AGU7"/>
<reference evidence="1" key="2">
    <citation type="submission" date="2020-05" db="UniProtKB">
        <authorList>
            <consortium name="EnsemblMetazoa"/>
        </authorList>
    </citation>
    <scope>IDENTIFICATION</scope>
    <source>
        <strain evidence="1">IAEA</strain>
    </source>
</reference>
<evidence type="ECO:0000313" key="2">
    <source>
        <dbReference type="Proteomes" id="UP000092445"/>
    </source>
</evidence>
<dbReference type="Proteomes" id="UP000092445">
    <property type="component" value="Unassembled WGS sequence"/>
</dbReference>
<name>A0A1B0AGU7_GLOPL</name>
<accession>A0A1B0AGU7</accession>
<dbReference type="STRING" id="7398.A0A1B0AGU7"/>
<sequence length="106" mass="11936">MDSYSSYAEPGNVFGAYNLLGLSAYGLTLDRVWQKPKSLWFPRNHGYKSTFKCDGMINALIAEEEVEKLKLPEVPQDELSLPSADETLKESKAAIIEKPKKILRDT</sequence>
<dbReference type="VEuPathDB" id="VectorBase:GPAI045270"/>
<proteinExistence type="predicted"/>
<dbReference type="EnsemblMetazoa" id="GPAI045270-RA">
    <property type="protein sequence ID" value="GPAI045270-PA"/>
    <property type="gene ID" value="GPAI045270"/>
</dbReference>
<evidence type="ECO:0000313" key="1">
    <source>
        <dbReference type="EnsemblMetazoa" id="GPAI045270-PA"/>
    </source>
</evidence>
<protein>
    <submittedName>
        <fullName evidence="1">Uncharacterized protein</fullName>
    </submittedName>
</protein>
<keyword evidence="2" id="KW-1185">Reference proteome</keyword>
<organism evidence="1 2">
    <name type="scientific">Glossina pallidipes</name>
    <name type="common">Tsetse fly</name>
    <dbReference type="NCBI Taxonomy" id="7398"/>
    <lineage>
        <taxon>Eukaryota</taxon>
        <taxon>Metazoa</taxon>
        <taxon>Ecdysozoa</taxon>
        <taxon>Arthropoda</taxon>
        <taxon>Hexapoda</taxon>
        <taxon>Insecta</taxon>
        <taxon>Pterygota</taxon>
        <taxon>Neoptera</taxon>
        <taxon>Endopterygota</taxon>
        <taxon>Diptera</taxon>
        <taxon>Brachycera</taxon>
        <taxon>Muscomorpha</taxon>
        <taxon>Hippoboscoidea</taxon>
        <taxon>Glossinidae</taxon>
        <taxon>Glossina</taxon>
    </lineage>
</organism>
<reference evidence="2" key="1">
    <citation type="submission" date="2014-03" db="EMBL/GenBank/DDBJ databases">
        <authorList>
            <person name="Aksoy S."/>
            <person name="Warren W."/>
            <person name="Wilson R.K."/>
        </authorList>
    </citation>
    <scope>NUCLEOTIDE SEQUENCE [LARGE SCALE GENOMIC DNA]</scope>
    <source>
        <strain evidence="2">IAEA</strain>
    </source>
</reference>